<accession>A0A7D4BZ25</accession>
<dbReference type="InterPro" id="IPR006685">
    <property type="entry name" value="MscS_channel_2nd"/>
</dbReference>
<evidence type="ECO:0000256" key="5">
    <source>
        <dbReference type="ARBA" id="ARBA00023136"/>
    </source>
</evidence>
<comment type="subcellular location">
    <subcellularLocation>
        <location evidence="1">Endomembrane system</location>
        <topology evidence="1">Multi-pass membrane protein</topology>
    </subcellularLocation>
</comment>
<feature type="domain" description="Mechanosensitive ion channel MscS" evidence="7">
    <location>
        <begin position="202"/>
        <end position="269"/>
    </location>
</feature>
<evidence type="ECO:0000256" key="6">
    <source>
        <dbReference type="SAM" id="Phobius"/>
    </source>
</evidence>
<feature type="transmembrane region" description="Helical" evidence="6">
    <location>
        <begin position="113"/>
        <end position="135"/>
    </location>
</feature>
<evidence type="ECO:0000313" key="10">
    <source>
        <dbReference type="Proteomes" id="UP000500961"/>
    </source>
</evidence>
<sequence>METISEQIIHKYQFLENLESWLFNMGFSENLAQLAKVSIALVGILILAFIADFIAKRIFLTSMERIAHFTKTDWDDILVEKRFFHQLAHFAPAILVYLTIGVALYDYSPKLTIVFQALVKIYMVYLSVSTLSILLDSINIIYQKYPFAASRPIKGYLQVIKIILYIFAGIIVVAILINRDPSSLILGLGASTAILMLVFKDAINGLVASIQLSANKMLKIGDWIEMPNRNLDGNVIDISLTTVKVQNWDKTITTVPPYALVNESFKNWRGMEESDGRRVMKSLIIDSKTIKFCNRELLERLSKINLIKNIVAEVNLNDVDDQDQIALINAGAQTNLNLFRRYVYEYLSHHPQVNKSLTLIVRLKQPTEFGIPFEMYFFLKEKRWTQYEIIQSKIIDHIFAALPVFDLKVYQRLTSDDIRALVNKLN</sequence>
<organism evidence="9 10">
    <name type="scientific">Tenuifilum thalassicum</name>
    <dbReference type="NCBI Taxonomy" id="2590900"/>
    <lineage>
        <taxon>Bacteria</taxon>
        <taxon>Pseudomonadati</taxon>
        <taxon>Bacteroidota</taxon>
        <taxon>Bacteroidia</taxon>
        <taxon>Bacteroidales</taxon>
        <taxon>Tenuifilaceae</taxon>
        <taxon>Tenuifilum</taxon>
    </lineage>
</organism>
<keyword evidence="5 6" id="KW-0472">Membrane</keyword>
<dbReference type="GO" id="GO:0071470">
    <property type="term" value="P:cellular response to osmotic stress"/>
    <property type="evidence" value="ECO:0007669"/>
    <property type="project" value="InterPro"/>
</dbReference>
<dbReference type="GO" id="GO:0012505">
    <property type="term" value="C:endomembrane system"/>
    <property type="evidence" value="ECO:0007669"/>
    <property type="project" value="UniProtKB-SubCell"/>
</dbReference>
<feature type="transmembrane region" description="Helical" evidence="6">
    <location>
        <begin position="156"/>
        <end position="177"/>
    </location>
</feature>
<dbReference type="KEGG" id="ttz:FHG85_03905"/>
<dbReference type="GO" id="GO:0008381">
    <property type="term" value="F:mechanosensitive monoatomic ion channel activity"/>
    <property type="evidence" value="ECO:0007669"/>
    <property type="project" value="InterPro"/>
</dbReference>
<keyword evidence="4 6" id="KW-1133">Transmembrane helix</keyword>
<feature type="domain" description="Mechanosensitive ion channel MscS C-terminal" evidence="8">
    <location>
        <begin position="331"/>
        <end position="402"/>
    </location>
</feature>
<feature type="transmembrane region" description="Helical" evidence="6">
    <location>
        <begin position="34"/>
        <end position="55"/>
    </location>
</feature>
<keyword evidence="3 6" id="KW-0812">Transmembrane</keyword>
<dbReference type="Proteomes" id="UP000500961">
    <property type="component" value="Chromosome"/>
</dbReference>
<protein>
    <submittedName>
        <fullName evidence="9">Mechanosensitive ion channel</fullName>
    </submittedName>
</protein>
<dbReference type="EMBL" id="CP041345">
    <property type="protein sequence ID" value="QKG79444.1"/>
    <property type="molecule type" value="Genomic_DNA"/>
</dbReference>
<evidence type="ECO:0000313" key="9">
    <source>
        <dbReference type="EMBL" id="QKG79444.1"/>
    </source>
</evidence>
<feature type="transmembrane region" description="Helical" evidence="6">
    <location>
        <begin position="87"/>
        <end position="107"/>
    </location>
</feature>
<evidence type="ECO:0000256" key="3">
    <source>
        <dbReference type="ARBA" id="ARBA00022692"/>
    </source>
</evidence>
<dbReference type="PANTHER" id="PTHR30414">
    <property type="entry name" value="MINICONDUCTANCE MECHANOSENSITIVE CHANNEL YBDG"/>
    <property type="match status" value="1"/>
</dbReference>
<dbReference type="InterPro" id="IPR023408">
    <property type="entry name" value="MscS_beta-dom_sf"/>
</dbReference>
<dbReference type="InterPro" id="IPR049278">
    <property type="entry name" value="MS_channel_C"/>
</dbReference>
<dbReference type="RefSeq" id="WP_173073184.1">
    <property type="nucleotide sequence ID" value="NZ_CP041345.1"/>
</dbReference>
<evidence type="ECO:0000259" key="8">
    <source>
        <dbReference type="Pfam" id="PF21082"/>
    </source>
</evidence>
<dbReference type="AlphaFoldDB" id="A0A7D4BZ25"/>
<proteinExistence type="inferred from homology"/>
<dbReference type="Pfam" id="PF00924">
    <property type="entry name" value="MS_channel_2nd"/>
    <property type="match status" value="1"/>
</dbReference>
<evidence type="ECO:0000256" key="1">
    <source>
        <dbReference type="ARBA" id="ARBA00004127"/>
    </source>
</evidence>
<dbReference type="Pfam" id="PF21082">
    <property type="entry name" value="MS_channel_3rd"/>
    <property type="match status" value="1"/>
</dbReference>
<dbReference type="SUPFAM" id="SSF50182">
    <property type="entry name" value="Sm-like ribonucleoproteins"/>
    <property type="match status" value="1"/>
</dbReference>
<dbReference type="Gene3D" id="2.30.30.60">
    <property type="match status" value="1"/>
</dbReference>
<name>A0A7D4BZ25_9BACT</name>
<dbReference type="InterPro" id="IPR010920">
    <property type="entry name" value="LSM_dom_sf"/>
</dbReference>
<evidence type="ECO:0000259" key="7">
    <source>
        <dbReference type="Pfam" id="PF00924"/>
    </source>
</evidence>
<keyword evidence="10" id="KW-1185">Reference proteome</keyword>
<dbReference type="PANTHER" id="PTHR30414:SF0">
    <property type="entry name" value="MINICONDUCTANCE MECHANOSENSITIVE CHANNEL YBDG"/>
    <property type="match status" value="1"/>
</dbReference>
<feature type="transmembrane region" description="Helical" evidence="6">
    <location>
        <begin position="183"/>
        <end position="199"/>
    </location>
</feature>
<evidence type="ECO:0000256" key="2">
    <source>
        <dbReference type="ARBA" id="ARBA00008017"/>
    </source>
</evidence>
<evidence type="ECO:0000256" key="4">
    <source>
        <dbReference type="ARBA" id="ARBA00022989"/>
    </source>
</evidence>
<dbReference type="GO" id="GO:0005886">
    <property type="term" value="C:plasma membrane"/>
    <property type="evidence" value="ECO:0007669"/>
    <property type="project" value="TreeGrafter"/>
</dbReference>
<gene>
    <name evidence="9" type="ORF">FHG85_03905</name>
</gene>
<dbReference type="InterPro" id="IPR030192">
    <property type="entry name" value="YbdG"/>
</dbReference>
<reference evidence="9 10" key="1">
    <citation type="submission" date="2019-07" db="EMBL/GenBank/DDBJ databases">
        <title>Thalassofilum flectens gen. nov., sp. nov., a novel moderate thermophilic anaerobe from a shallow sea hot spring in Kunashir Island (Russia), representing a new family in the order Bacteroidales, and proposal of Thalassofilacea fam. nov.</title>
        <authorList>
            <person name="Kochetkova T.V."/>
            <person name="Podosokorskaya O.A."/>
            <person name="Novikov A."/>
            <person name="Elcheninov A.G."/>
            <person name="Toshchakov S.V."/>
            <person name="Kublanov I.V."/>
        </authorList>
    </citation>
    <scope>NUCLEOTIDE SEQUENCE [LARGE SCALE GENOMIC DNA]</scope>
    <source>
        <strain evidence="9 10">38-H</strain>
    </source>
</reference>
<comment type="similarity">
    <text evidence="2">Belongs to the MscS (TC 1.A.23) family.</text>
</comment>